<name>A0A067PIQ6_9AGAM</name>
<dbReference type="AlphaFoldDB" id="A0A067PIQ6"/>
<dbReference type="EMBL" id="KL197732">
    <property type="protein sequence ID" value="KDQ53725.1"/>
    <property type="molecule type" value="Genomic_DNA"/>
</dbReference>
<dbReference type="Proteomes" id="UP000027265">
    <property type="component" value="Unassembled WGS sequence"/>
</dbReference>
<keyword evidence="3" id="KW-1185">Reference proteome</keyword>
<dbReference type="PANTHER" id="PTHR40788:SF1">
    <property type="entry name" value="IPA PROTEIN"/>
    <property type="match status" value="1"/>
</dbReference>
<evidence type="ECO:0000256" key="1">
    <source>
        <dbReference type="SAM" id="MobiDB-lite"/>
    </source>
</evidence>
<accession>A0A067PIQ6</accession>
<dbReference type="STRING" id="933084.A0A067PIQ6"/>
<feature type="region of interest" description="Disordered" evidence="1">
    <location>
        <begin position="467"/>
        <end position="508"/>
    </location>
</feature>
<dbReference type="InParanoid" id="A0A067PIQ6"/>
<organism evidence="2 3">
    <name type="scientific">Jaapia argillacea MUCL 33604</name>
    <dbReference type="NCBI Taxonomy" id="933084"/>
    <lineage>
        <taxon>Eukaryota</taxon>
        <taxon>Fungi</taxon>
        <taxon>Dikarya</taxon>
        <taxon>Basidiomycota</taxon>
        <taxon>Agaricomycotina</taxon>
        <taxon>Agaricomycetes</taxon>
        <taxon>Agaricomycetidae</taxon>
        <taxon>Jaapiales</taxon>
        <taxon>Jaapiaceae</taxon>
        <taxon>Jaapia</taxon>
    </lineage>
</organism>
<evidence type="ECO:0000313" key="2">
    <source>
        <dbReference type="EMBL" id="KDQ53725.1"/>
    </source>
</evidence>
<dbReference type="PANTHER" id="PTHR40788">
    <property type="entry name" value="CLR5 DOMAIN-CONTAINING PROTEIN-RELATED"/>
    <property type="match status" value="1"/>
</dbReference>
<dbReference type="HOGENOM" id="CLU_401728_0_0_1"/>
<feature type="compositionally biased region" description="Pro residues" evidence="1">
    <location>
        <begin position="477"/>
        <end position="491"/>
    </location>
</feature>
<dbReference type="Pfam" id="PF07927">
    <property type="entry name" value="HicA_toxin"/>
    <property type="match status" value="1"/>
</dbReference>
<evidence type="ECO:0000313" key="3">
    <source>
        <dbReference type="Proteomes" id="UP000027265"/>
    </source>
</evidence>
<reference evidence="3" key="1">
    <citation type="journal article" date="2014" name="Proc. Natl. Acad. Sci. U.S.A.">
        <title>Extensive sampling of basidiomycete genomes demonstrates inadequacy of the white-rot/brown-rot paradigm for wood decay fungi.</title>
        <authorList>
            <person name="Riley R."/>
            <person name="Salamov A.A."/>
            <person name="Brown D.W."/>
            <person name="Nagy L.G."/>
            <person name="Floudas D."/>
            <person name="Held B.W."/>
            <person name="Levasseur A."/>
            <person name="Lombard V."/>
            <person name="Morin E."/>
            <person name="Otillar R."/>
            <person name="Lindquist E.A."/>
            <person name="Sun H."/>
            <person name="LaButti K.M."/>
            <person name="Schmutz J."/>
            <person name="Jabbour D."/>
            <person name="Luo H."/>
            <person name="Baker S.E."/>
            <person name="Pisabarro A.G."/>
            <person name="Walton J.D."/>
            <person name="Blanchette R.A."/>
            <person name="Henrissat B."/>
            <person name="Martin F."/>
            <person name="Cullen D."/>
            <person name="Hibbett D.S."/>
            <person name="Grigoriev I.V."/>
        </authorList>
    </citation>
    <scope>NUCLEOTIDE SEQUENCE [LARGE SCALE GENOMIC DNA]</scope>
    <source>
        <strain evidence="3">MUCL 33604</strain>
    </source>
</reference>
<dbReference type="InterPro" id="IPR012933">
    <property type="entry name" value="HicA_mRNA_interferase"/>
</dbReference>
<protein>
    <submittedName>
        <fullName evidence="2">Uncharacterized protein</fullName>
    </submittedName>
</protein>
<gene>
    <name evidence="2" type="ORF">JAAARDRAFT_72366</name>
</gene>
<dbReference type="GO" id="GO:0003729">
    <property type="term" value="F:mRNA binding"/>
    <property type="evidence" value="ECO:0007669"/>
    <property type="project" value="InterPro"/>
</dbReference>
<proteinExistence type="predicted"/>
<sequence length="685" mass="77932">MLTAQVANYSTRNQDERTYGEICASSSFDLTEQDKSDLAKFELWLQRKAGKTKARWLFRDQRRRMAEVKDDDPISTFSNPELERYMLWFYHEIGFHENPQIKSPVQRKSGETSVEFMARTAALLRIGEAARPELDVLEALRTASSQLDAVSDELDAFRNDPDYFISVIQSRIAFSAQQVPDLKGQSRSEFTPKLLVHEVLQTVFELHASHMTWAMMTAGLSHLIILGIVTDGEGITTVEGLIHLLEEFKDAHVLNLFLSLQAAVSFWGTVLHKKLQTQMAASPLFRDRVIRLEDREIPELSWGYPIFMPKHSLPPRPTADSGNLEHYMLRFLAGGGLPSVIPMYCALASASPAEKNQLDQTVFDTLGEHSMAQDLRAVLIESRLGQEISRRSLATNSDREHDIYNWNVTMMSWFSETAKVSRATRSTKFLPSLEYVRDPANFKALWDYLDTSLADFARRSTDPNLRTKFGLPIIDEPTPPPSPTRSLPDPPQQQSRQHRPSESSDSLAPSWLETNHAQERAISGHVYATRIEEELRIKEKSRPATISFAADEPPENVDEAQADTQDRTAFRLSRKVVKVFRRFLDDDKDEDPNLKKGQLKWNDFEKAMTKVGFRIKQSCGSSVRFDPPPEMHDSPSITFHRPHPDPVLTPGLIRRIGYRLHRRLGWKASDFVVIDKTQDAAGEAL</sequence>
<dbReference type="OrthoDB" id="2922289at2759"/>